<dbReference type="EMBL" id="JAVDUG010000005">
    <property type="protein sequence ID" value="MDR6779789.1"/>
    <property type="molecule type" value="Genomic_DNA"/>
</dbReference>
<comment type="caution">
    <text evidence="1">The sequence shown here is derived from an EMBL/GenBank/DDBJ whole genome shotgun (WGS) entry which is preliminary data.</text>
</comment>
<name>A0ABU1QJH7_9BACL</name>
<protein>
    <submittedName>
        <fullName evidence="1">Dehydrogenase</fullName>
    </submittedName>
</protein>
<keyword evidence="2" id="KW-1185">Reference proteome</keyword>
<dbReference type="Proteomes" id="UP001266807">
    <property type="component" value="Unassembled WGS sequence"/>
</dbReference>
<gene>
    <name evidence="1" type="ORF">J2W98_004070</name>
</gene>
<dbReference type="InterPro" id="IPR036291">
    <property type="entry name" value="NAD(P)-bd_dom_sf"/>
</dbReference>
<dbReference type="RefSeq" id="WP_254664477.1">
    <property type="nucleotide sequence ID" value="NZ_JAVDUG010000005.1"/>
</dbReference>
<evidence type="ECO:0000313" key="2">
    <source>
        <dbReference type="Proteomes" id="UP001266807"/>
    </source>
</evidence>
<organism evidence="1 2">
    <name type="scientific">Paenibacillus peoriae</name>
    <dbReference type="NCBI Taxonomy" id="59893"/>
    <lineage>
        <taxon>Bacteria</taxon>
        <taxon>Bacillati</taxon>
        <taxon>Bacillota</taxon>
        <taxon>Bacilli</taxon>
        <taxon>Bacillales</taxon>
        <taxon>Paenibacillaceae</taxon>
        <taxon>Paenibacillus</taxon>
    </lineage>
</organism>
<dbReference type="SUPFAM" id="SSF51735">
    <property type="entry name" value="NAD(P)-binding Rossmann-fold domains"/>
    <property type="match status" value="1"/>
</dbReference>
<accession>A0ABU1QJH7</accession>
<reference evidence="1 2" key="1">
    <citation type="submission" date="2023-07" db="EMBL/GenBank/DDBJ databases">
        <title>Sorghum-associated microbial communities from plants grown in Nebraska, USA.</title>
        <authorList>
            <person name="Schachtman D."/>
        </authorList>
    </citation>
    <scope>NUCLEOTIDE SEQUENCE [LARGE SCALE GENOMIC DNA]</scope>
    <source>
        <strain evidence="1 2">BE143</strain>
    </source>
</reference>
<evidence type="ECO:0000313" key="1">
    <source>
        <dbReference type="EMBL" id="MDR6779789.1"/>
    </source>
</evidence>
<dbReference type="Gene3D" id="3.40.50.720">
    <property type="entry name" value="NAD(P)-binding Rossmann-like Domain"/>
    <property type="match status" value="1"/>
</dbReference>
<proteinExistence type="predicted"/>
<sequence>MWKIGVIGTGYWSEKHIKAWQFISDAEIKGFCDRN</sequence>